<organism evidence="7 9">
    <name type="scientific">Ostreococcus lucimarinus (strain CCE9901)</name>
    <dbReference type="NCBI Taxonomy" id="436017"/>
    <lineage>
        <taxon>Eukaryota</taxon>
        <taxon>Viridiplantae</taxon>
        <taxon>Chlorophyta</taxon>
        <taxon>Mamiellophyceae</taxon>
        <taxon>Mamiellales</taxon>
        <taxon>Bathycoccaceae</taxon>
        <taxon>Ostreococcus</taxon>
    </lineage>
</organism>
<keyword evidence="4 6" id="KW-0653">Protein transport</keyword>
<dbReference type="Gramene" id="ABO99243">
    <property type="protein sequence ID" value="ABO99243"/>
    <property type="gene ID" value="OSTLU_4459"/>
</dbReference>
<evidence type="ECO:0000256" key="3">
    <source>
        <dbReference type="ARBA" id="ARBA00022753"/>
    </source>
</evidence>
<dbReference type="InterPro" id="IPR036390">
    <property type="entry name" value="WH_DNA-bd_sf"/>
</dbReference>
<protein>
    <recommendedName>
        <fullName evidence="6">Vacuolar protein-sorting-associated protein 36</fullName>
    </recommendedName>
    <alternativeName>
        <fullName evidence="6">ESCRT-II complex subunit VPS36</fullName>
    </alternativeName>
</protein>
<comment type="similarity">
    <text evidence="1 6">Belongs to the VPS36 family.</text>
</comment>
<evidence type="ECO:0000313" key="7">
    <source>
        <dbReference type="EMBL" id="ABO99243.1"/>
    </source>
</evidence>
<sequence>GVGGAVNRQLERAEATNKTMDEAFTDLRALMAKAGEMVTLAERLAESMDGKGESSELQRLVLSLGITSPVTRANAGAEFHRELGKQLADWITPVVQKSNGIITVTDAFCLFNRARGTELVSPQDMLRASESWESLGVDLHLRKFESGVMVIHTVERTDEEACARLLARLPSYEHSIDSYEAAQILATTPEIALEYLYMAESRGVLCRDDGPAQMRFYANMF</sequence>
<dbReference type="SUPFAM" id="SSF46785">
    <property type="entry name" value="Winged helix' DNA-binding domain"/>
    <property type="match status" value="1"/>
</dbReference>
<dbReference type="RefSeq" id="XP_001420950.1">
    <property type="nucleotide sequence ID" value="XM_001420913.1"/>
</dbReference>
<dbReference type="Proteomes" id="UP000001568">
    <property type="component" value="Chromosome 13"/>
</dbReference>
<evidence type="ECO:0000256" key="6">
    <source>
        <dbReference type="RuleBase" id="RU367095"/>
    </source>
</evidence>
<dbReference type="OMA" id="CRDESIQ"/>
<dbReference type="KEGG" id="olu:OSTLU_4459"/>
<evidence type="ECO:0000256" key="5">
    <source>
        <dbReference type="ARBA" id="ARBA00023054"/>
    </source>
</evidence>
<dbReference type="GO" id="GO:0000814">
    <property type="term" value="C:ESCRT II complex"/>
    <property type="evidence" value="ECO:0007669"/>
    <property type="project" value="UniProtKB-UniRule"/>
</dbReference>
<keyword evidence="2 6" id="KW-0813">Transport</keyword>
<dbReference type="PANTHER" id="PTHR13128">
    <property type="entry name" value="VACUOLAR PROTEIN-SORTING-ASSOCIATED PROTEIN 36"/>
    <property type="match status" value="1"/>
</dbReference>
<comment type="function">
    <text evidence="6">Component of the ESCRT-II complex (endosomal sorting complex required for transport II), which is required for multivesicular body (MVB) formation and sorting of endosomal cargo proteins into MVBs.</text>
</comment>
<evidence type="ECO:0000256" key="4">
    <source>
        <dbReference type="ARBA" id="ARBA00022927"/>
    </source>
</evidence>
<dbReference type="Proteomes" id="UP000001568">
    <property type="component" value="Chromosome 21"/>
</dbReference>
<dbReference type="PANTHER" id="PTHR13128:SF12">
    <property type="entry name" value="VACUOLAR PROTEIN-SORTING-ASSOCIATED PROTEIN 36"/>
    <property type="match status" value="1"/>
</dbReference>
<feature type="non-terminal residue" evidence="7">
    <location>
        <position position="1"/>
    </location>
</feature>
<dbReference type="GO" id="GO:0043130">
    <property type="term" value="F:ubiquitin binding"/>
    <property type="evidence" value="ECO:0007669"/>
    <property type="project" value="UniProtKB-UniRule"/>
</dbReference>
<dbReference type="GO" id="GO:0032266">
    <property type="term" value="F:phosphatidylinositol-3-phosphate binding"/>
    <property type="evidence" value="ECO:0007669"/>
    <property type="project" value="UniProtKB-UniRule"/>
</dbReference>
<dbReference type="eggNOG" id="KOG2760">
    <property type="taxonomic scope" value="Eukaryota"/>
</dbReference>
<evidence type="ECO:0000256" key="1">
    <source>
        <dbReference type="ARBA" id="ARBA00009697"/>
    </source>
</evidence>
<dbReference type="GeneID" id="5004956"/>
<evidence type="ECO:0000313" key="9">
    <source>
        <dbReference type="Proteomes" id="UP000001568"/>
    </source>
</evidence>
<dbReference type="InterPro" id="IPR037855">
    <property type="entry name" value="Vps36"/>
</dbReference>
<dbReference type="Pfam" id="PF04157">
    <property type="entry name" value="EAP30"/>
    <property type="match status" value="1"/>
</dbReference>
<keyword evidence="9" id="KW-1185">Reference proteome</keyword>
<comment type="subcellular location">
    <subcellularLocation>
        <location evidence="6">Cytoplasm</location>
    </subcellularLocation>
    <subcellularLocation>
        <location evidence="6">Endosome</location>
    </subcellularLocation>
</comment>
<dbReference type="GO" id="GO:0031902">
    <property type="term" value="C:late endosome membrane"/>
    <property type="evidence" value="ECO:0007669"/>
    <property type="project" value="UniProtKB-UniRule"/>
</dbReference>
<dbReference type="HOGENOM" id="CLU_015433_1_0_1"/>
<name>A4S6I6_OSTLU</name>
<dbReference type="OrthoDB" id="271448at2759"/>
<dbReference type="GeneID" id="5006913"/>
<dbReference type="AlphaFoldDB" id="A4S6I6"/>
<dbReference type="EMBL" id="CP000601">
    <property type="protein sequence ID" value="ABP01303.1"/>
    <property type="molecule type" value="Genomic_DNA"/>
</dbReference>
<keyword evidence="3 6" id="KW-0967">Endosome</keyword>
<comment type="subunit">
    <text evidence="6">Component of the endosomal sorting complex required for transport II (ESCRT-II).</text>
</comment>
<dbReference type="GO" id="GO:0043328">
    <property type="term" value="P:protein transport to vacuole involved in ubiquitin-dependent protein catabolic process via the multivesicular body sorting pathway"/>
    <property type="evidence" value="ECO:0007669"/>
    <property type="project" value="UniProtKB-UniRule"/>
</dbReference>
<evidence type="ECO:0000256" key="2">
    <source>
        <dbReference type="ARBA" id="ARBA00022448"/>
    </source>
</evidence>
<evidence type="ECO:0000313" key="8">
    <source>
        <dbReference type="EMBL" id="ABP01303.1"/>
    </source>
</evidence>
<keyword evidence="5" id="KW-0175">Coiled coil</keyword>
<dbReference type="InterPro" id="IPR036388">
    <property type="entry name" value="WH-like_DNA-bd_sf"/>
</dbReference>
<dbReference type="Gene3D" id="6.10.140.260">
    <property type="match status" value="1"/>
</dbReference>
<proteinExistence type="inferred from homology"/>
<dbReference type="Gramene" id="ABP01303">
    <property type="protein sequence ID" value="ABP01303"/>
    <property type="gene ID" value="OSTLU_4531"/>
</dbReference>
<accession>A4S6I6</accession>
<dbReference type="STRING" id="436017.A4S6I6"/>
<feature type="non-terminal residue" evidence="7">
    <location>
        <position position="221"/>
    </location>
</feature>
<dbReference type="EMBL" id="CP000593">
    <property type="protein sequence ID" value="ABO99243.1"/>
    <property type="molecule type" value="Genomic_DNA"/>
</dbReference>
<dbReference type="KEGG" id="olu:OSTLU_4531"/>
<keyword evidence="6" id="KW-0963">Cytoplasm</keyword>
<gene>
    <name evidence="7" type="ORF">OSTLU_4459</name>
    <name evidence="8" type="ORF">OSTLU_4531</name>
</gene>
<dbReference type="RefSeq" id="XP_001422944.1">
    <property type="nucleotide sequence ID" value="XM_001422907.1"/>
</dbReference>
<dbReference type="InterPro" id="IPR040608">
    <property type="entry name" value="Snf8/Vps36"/>
</dbReference>
<dbReference type="FunFam" id="1.10.10.10:FF:000165">
    <property type="entry name" value="Vacuolar protein sorting protein (Vps36)"/>
    <property type="match status" value="1"/>
</dbReference>
<reference evidence="7 9" key="1">
    <citation type="journal article" date="2007" name="Proc. Natl. Acad. Sci. U.S.A.">
        <title>The tiny eukaryote Ostreococcus provides genomic insights into the paradox of plankton speciation.</title>
        <authorList>
            <person name="Palenik B."/>
            <person name="Grimwood J."/>
            <person name="Aerts A."/>
            <person name="Rouze P."/>
            <person name="Salamov A."/>
            <person name="Putnam N."/>
            <person name="Dupont C."/>
            <person name="Jorgensen R."/>
            <person name="Derelle E."/>
            <person name="Rombauts S."/>
            <person name="Zhou K."/>
            <person name="Otillar R."/>
            <person name="Merchant S.S."/>
            <person name="Podell S."/>
            <person name="Gaasterland T."/>
            <person name="Napoli C."/>
            <person name="Gendler K."/>
            <person name="Manuell A."/>
            <person name="Tai V."/>
            <person name="Vallon O."/>
            <person name="Piganeau G."/>
            <person name="Jancek S."/>
            <person name="Heijde M."/>
            <person name="Jabbari K."/>
            <person name="Bowler C."/>
            <person name="Lohr M."/>
            <person name="Robbens S."/>
            <person name="Werner G."/>
            <person name="Dubchak I."/>
            <person name="Pazour G.J."/>
            <person name="Ren Q."/>
            <person name="Paulsen I."/>
            <person name="Delwiche C."/>
            <person name="Schmutz J."/>
            <person name="Rokhsar D."/>
            <person name="Van de Peer Y."/>
            <person name="Moreau H."/>
            <person name="Grigoriev I.V."/>
        </authorList>
    </citation>
    <scope>NUCLEOTIDE SEQUENCE [LARGE SCALE GENOMIC DNA]</scope>
    <source>
        <strain evidence="7 9">CCE9901</strain>
    </source>
</reference>
<dbReference type="Gene3D" id="1.10.10.10">
    <property type="entry name" value="Winged helix-like DNA-binding domain superfamily/Winged helix DNA-binding domain"/>
    <property type="match status" value="2"/>
</dbReference>